<dbReference type="EMBL" id="ABDF02000001">
    <property type="protein sequence ID" value="EHK26778.1"/>
    <property type="molecule type" value="Genomic_DNA"/>
</dbReference>
<dbReference type="GO" id="GO:0016020">
    <property type="term" value="C:membrane"/>
    <property type="evidence" value="ECO:0007669"/>
    <property type="project" value="UniProtKB-SubCell"/>
</dbReference>
<evidence type="ECO:0000256" key="5">
    <source>
        <dbReference type="ARBA" id="ARBA00023136"/>
    </source>
</evidence>
<feature type="transmembrane region" description="Helical" evidence="6">
    <location>
        <begin position="292"/>
        <end position="311"/>
    </location>
</feature>
<dbReference type="eggNOG" id="KOG2533">
    <property type="taxonomic scope" value="Eukaryota"/>
</dbReference>
<keyword evidence="8" id="KW-1185">Reference proteome</keyword>
<dbReference type="Proteomes" id="UP000007115">
    <property type="component" value="Unassembled WGS sequence"/>
</dbReference>
<evidence type="ECO:0000313" key="8">
    <source>
        <dbReference type="Proteomes" id="UP000007115"/>
    </source>
</evidence>
<evidence type="ECO:0000256" key="2">
    <source>
        <dbReference type="ARBA" id="ARBA00022448"/>
    </source>
</evidence>
<dbReference type="GeneID" id="25789304"/>
<feature type="transmembrane region" description="Helical" evidence="6">
    <location>
        <begin position="317"/>
        <end position="335"/>
    </location>
</feature>
<evidence type="ECO:0000256" key="1">
    <source>
        <dbReference type="ARBA" id="ARBA00004141"/>
    </source>
</evidence>
<dbReference type="GO" id="GO:0022857">
    <property type="term" value="F:transmembrane transporter activity"/>
    <property type="evidence" value="ECO:0007669"/>
    <property type="project" value="InterPro"/>
</dbReference>
<dbReference type="PANTHER" id="PTHR43791">
    <property type="entry name" value="PERMEASE-RELATED"/>
    <property type="match status" value="1"/>
</dbReference>
<evidence type="ECO:0000256" key="3">
    <source>
        <dbReference type="ARBA" id="ARBA00022692"/>
    </source>
</evidence>
<dbReference type="InterPro" id="IPR011701">
    <property type="entry name" value="MFS"/>
</dbReference>
<dbReference type="AlphaFoldDB" id="G9MFM9"/>
<dbReference type="SUPFAM" id="SSF103473">
    <property type="entry name" value="MFS general substrate transporter"/>
    <property type="match status" value="1"/>
</dbReference>
<dbReference type="OMA" id="WHIMPLC"/>
<evidence type="ECO:0000256" key="6">
    <source>
        <dbReference type="SAM" id="Phobius"/>
    </source>
</evidence>
<gene>
    <name evidence="7" type="ORF">TRIVIDRAFT_187797</name>
</gene>
<comment type="subcellular location">
    <subcellularLocation>
        <location evidence="1">Membrane</location>
        <topology evidence="1">Multi-pass membrane protein</topology>
    </subcellularLocation>
</comment>
<keyword evidence="2" id="KW-0813">Transport</keyword>
<feature type="transmembrane region" description="Helical" evidence="6">
    <location>
        <begin position="130"/>
        <end position="148"/>
    </location>
</feature>
<feature type="transmembrane region" description="Helical" evidence="6">
    <location>
        <begin position="102"/>
        <end position="123"/>
    </location>
</feature>
<dbReference type="RefSeq" id="XP_013960999.1">
    <property type="nucleotide sequence ID" value="XM_014105524.1"/>
</dbReference>
<keyword evidence="5 6" id="KW-0472">Membrane</keyword>
<dbReference type="VEuPathDB" id="FungiDB:TRIVIDRAFT_187797"/>
<dbReference type="Pfam" id="PF07690">
    <property type="entry name" value="MFS_1"/>
    <property type="match status" value="1"/>
</dbReference>
<name>G9MFM9_HYPVG</name>
<dbReference type="InterPro" id="IPR036259">
    <property type="entry name" value="MFS_trans_sf"/>
</dbReference>
<evidence type="ECO:0008006" key="9">
    <source>
        <dbReference type="Google" id="ProtNLM"/>
    </source>
</evidence>
<comment type="caution">
    <text evidence="7">The sequence shown here is derived from an EMBL/GenBank/DDBJ whole genome shotgun (WGS) entry which is preliminary data.</text>
</comment>
<organism evidence="7 8">
    <name type="scientific">Hypocrea virens (strain Gv29-8 / FGSC 10586)</name>
    <name type="common">Gliocladium virens</name>
    <name type="synonym">Trichoderma virens</name>
    <dbReference type="NCBI Taxonomy" id="413071"/>
    <lineage>
        <taxon>Eukaryota</taxon>
        <taxon>Fungi</taxon>
        <taxon>Dikarya</taxon>
        <taxon>Ascomycota</taxon>
        <taxon>Pezizomycotina</taxon>
        <taxon>Sordariomycetes</taxon>
        <taxon>Hypocreomycetidae</taxon>
        <taxon>Hypocreales</taxon>
        <taxon>Hypocreaceae</taxon>
        <taxon>Trichoderma</taxon>
    </lineage>
</organism>
<keyword evidence="4 6" id="KW-1133">Transmembrane helix</keyword>
<feature type="transmembrane region" description="Helical" evidence="6">
    <location>
        <begin position="71"/>
        <end position="90"/>
    </location>
</feature>
<keyword evidence="3 6" id="KW-0812">Transmembrane</keyword>
<dbReference type="HOGENOM" id="CLU_001265_0_0_1"/>
<feature type="transmembrane region" description="Helical" evidence="6">
    <location>
        <begin position="225"/>
        <end position="244"/>
    </location>
</feature>
<dbReference type="InParanoid" id="G9MFM9"/>
<protein>
    <recommendedName>
        <fullName evidence="9">Major facilitator superfamily (MFS) profile domain-containing protein</fullName>
    </recommendedName>
</protein>
<accession>G9MFM9</accession>
<proteinExistence type="predicted"/>
<feature type="transmembrane region" description="Helical" evidence="6">
    <location>
        <begin position="154"/>
        <end position="177"/>
    </location>
</feature>
<feature type="transmembrane region" description="Helical" evidence="6">
    <location>
        <begin position="264"/>
        <end position="283"/>
    </location>
</feature>
<dbReference type="OrthoDB" id="2985014at2759"/>
<reference evidence="7 8" key="1">
    <citation type="journal article" date="2011" name="Genome Biol.">
        <title>Comparative genome sequence analysis underscores mycoparasitism as the ancestral life style of Trichoderma.</title>
        <authorList>
            <person name="Kubicek C.P."/>
            <person name="Herrera-Estrella A."/>
            <person name="Seidl-Seiboth V."/>
            <person name="Martinez D.A."/>
            <person name="Druzhinina I.S."/>
            <person name="Thon M."/>
            <person name="Zeilinger S."/>
            <person name="Casas-Flores S."/>
            <person name="Horwitz B.A."/>
            <person name="Mukherjee P.K."/>
            <person name="Mukherjee M."/>
            <person name="Kredics L."/>
            <person name="Alcaraz L.D."/>
            <person name="Aerts A."/>
            <person name="Antal Z."/>
            <person name="Atanasova L."/>
            <person name="Cervantes-Badillo M.G."/>
            <person name="Challacombe J."/>
            <person name="Chertkov O."/>
            <person name="McCluskey K."/>
            <person name="Coulpier F."/>
            <person name="Deshpande N."/>
            <person name="von Doehren H."/>
            <person name="Ebbole D.J."/>
            <person name="Esquivel-Naranjo E.U."/>
            <person name="Fekete E."/>
            <person name="Flipphi M."/>
            <person name="Glaser F."/>
            <person name="Gomez-Rodriguez E.Y."/>
            <person name="Gruber S."/>
            <person name="Han C."/>
            <person name="Henrissat B."/>
            <person name="Hermosa R."/>
            <person name="Hernandez-Onate M."/>
            <person name="Karaffa L."/>
            <person name="Kosti I."/>
            <person name="Le Crom S."/>
            <person name="Lindquist E."/>
            <person name="Lucas S."/>
            <person name="Luebeck M."/>
            <person name="Luebeck P.S."/>
            <person name="Margeot A."/>
            <person name="Metz B."/>
            <person name="Misra M."/>
            <person name="Nevalainen H."/>
            <person name="Omann M."/>
            <person name="Packer N."/>
            <person name="Perrone G."/>
            <person name="Uresti-Rivera E.E."/>
            <person name="Salamov A."/>
            <person name="Schmoll M."/>
            <person name="Seiboth B."/>
            <person name="Shapiro H."/>
            <person name="Sukno S."/>
            <person name="Tamayo-Ramos J.A."/>
            <person name="Tisch D."/>
            <person name="Wiest A."/>
            <person name="Wilkinson H.H."/>
            <person name="Zhang M."/>
            <person name="Coutinho P.M."/>
            <person name="Kenerley C.M."/>
            <person name="Monte E."/>
            <person name="Baker S.E."/>
            <person name="Grigoriev I.V."/>
        </authorList>
    </citation>
    <scope>NUCLEOTIDE SEQUENCE [LARGE SCALE GENOMIC DNA]</scope>
    <source>
        <strain evidence="8">Gv29-8 / FGSC 10586</strain>
    </source>
</reference>
<dbReference type="PANTHER" id="PTHR43791:SF51">
    <property type="entry name" value="MAJOR FACILITATOR SUPERFAMILY (MFS) PROFILE DOMAIN-CONTAINING PROTEIN"/>
    <property type="match status" value="1"/>
</dbReference>
<dbReference type="Gene3D" id="1.20.1250.20">
    <property type="entry name" value="MFS general substrate transporter like domains"/>
    <property type="match status" value="1"/>
</dbReference>
<evidence type="ECO:0000313" key="7">
    <source>
        <dbReference type="EMBL" id="EHK26778.1"/>
    </source>
</evidence>
<evidence type="ECO:0000256" key="4">
    <source>
        <dbReference type="ARBA" id="ARBA00022989"/>
    </source>
</evidence>
<sequence>MAGRTLLTAEEEKRLLRRVDWHLMPLCSLIFLFKNLDSDNVSNARIMNQGTHQNIMTQLGMTSDQYNLVTVLYYSRIIITWGICLMLHAAVHNKGGLYATRFLLGLAESGQFAGILLQMCYWYRPDEMSLRLLYFCGLLAFAFDHASGSHGLSGWQWLFLTEGACTVVFGIAVWFLLPDFPETASWLTDTEKAFIQARLPPNAPRAKEQNFNFSEIVDSLKDVRLWLFTLIWAIYTIGTNGVRFYQSTVIANLGFTNIATAQILNLPITATSLIVIGVSGVLADSGRYPRPMYPLGCLLIIIAYYAVLVAYPNNASVYTATLIGNAFAASWYPLMWPWRVQTTSRATGTAFGPRVTAVY</sequence>